<organism evidence="11 12">
    <name type="scientific">Blepharisma stoltei</name>
    <dbReference type="NCBI Taxonomy" id="1481888"/>
    <lineage>
        <taxon>Eukaryota</taxon>
        <taxon>Sar</taxon>
        <taxon>Alveolata</taxon>
        <taxon>Ciliophora</taxon>
        <taxon>Postciliodesmatophora</taxon>
        <taxon>Heterotrichea</taxon>
        <taxon>Heterotrichida</taxon>
        <taxon>Blepharismidae</taxon>
        <taxon>Blepharisma</taxon>
    </lineage>
</organism>
<proteinExistence type="inferred from homology"/>
<sequence length="389" mass="44453">MNSHKEYIQHTLNPFLQEIVAALIETKPEDPSQFMTKWLQGRLGLHDQPSEKEELRMLRQEVARLKSTQNVGSEGEESEISEGEAIEEDLAEKSRRKSHRSAVSAEVYGSWNKKEDFVPRVIEKMHEQKARIVERLGRAFMFSAFDEREKEIVVNAMDECIFRNGDTVINQGEDGNELFVVDSGTLKCYKNIHGENKFLKDYFPGEAFGELALLYNAPRAATIIASSDCVLWSLDRECFNHIVKGSAIRKRERYEAFLSRVEILGSMDPYERSQLADAFISAEYEEGSYVIKEGEQGDVFYIIEEGSAVATKTIVHGRAPEEVKQYGPGDYFGELALIRNEPRAANVIATSRLRCVSLDRHSFKRMLGPLEEILKRNAKHYEEIIAMKR</sequence>
<accession>A0AAU9JSE5</accession>
<evidence type="ECO:0000313" key="11">
    <source>
        <dbReference type="EMBL" id="CAG9328923.1"/>
    </source>
</evidence>
<dbReference type="PANTHER" id="PTHR11635:SF152">
    <property type="entry name" value="CAMP-DEPENDENT PROTEIN KINASE TYPE I REGULATORY SUBUNIT-RELATED"/>
    <property type="match status" value="1"/>
</dbReference>
<dbReference type="InterPro" id="IPR018490">
    <property type="entry name" value="cNMP-bd_dom_sf"/>
</dbReference>
<feature type="binding site" evidence="8">
    <location>
        <position position="219"/>
    </location>
    <ligand>
        <name>3',5'-cyclic AMP</name>
        <dbReference type="ChEBI" id="CHEBI:58165"/>
        <label>1</label>
    </ligand>
</feature>
<dbReference type="PROSITE" id="PS00888">
    <property type="entry name" value="CNMP_BINDING_1"/>
    <property type="match status" value="2"/>
</dbReference>
<dbReference type="InterPro" id="IPR000595">
    <property type="entry name" value="cNMP-bd_dom"/>
</dbReference>
<dbReference type="GO" id="GO:0034236">
    <property type="term" value="F:protein kinase A catalytic subunit binding"/>
    <property type="evidence" value="ECO:0007669"/>
    <property type="project" value="TreeGrafter"/>
</dbReference>
<dbReference type="GO" id="GO:0030552">
    <property type="term" value="F:cAMP binding"/>
    <property type="evidence" value="ECO:0007669"/>
    <property type="project" value="UniProtKB-KW"/>
</dbReference>
<evidence type="ECO:0000256" key="5">
    <source>
        <dbReference type="ARBA" id="ARBA00022737"/>
    </source>
</evidence>
<dbReference type="FunFam" id="2.60.120.10:FF:000006">
    <property type="entry name" value="cAMP-dependent protein kinase type I-alpha regulatory subunit"/>
    <property type="match status" value="1"/>
</dbReference>
<dbReference type="EMBL" id="CAJZBQ010000046">
    <property type="protein sequence ID" value="CAG9328923.1"/>
    <property type="molecule type" value="Genomic_DNA"/>
</dbReference>
<feature type="domain" description="Cyclic nucleotide-binding" evidence="10">
    <location>
        <begin position="263"/>
        <end position="384"/>
    </location>
</feature>
<dbReference type="Pfam" id="PF00027">
    <property type="entry name" value="cNMP_binding"/>
    <property type="match status" value="2"/>
</dbReference>
<dbReference type="GO" id="GO:0005829">
    <property type="term" value="C:cytosol"/>
    <property type="evidence" value="ECO:0007669"/>
    <property type="project" value="TreeGrafter"/>
</dbReference>
<evidence type="ECO:0000256" key="7">
    <source>
        <dbReference type="ARBA" id="ARBA00023149"/>
    </source>
</evidence>
<dbReference type="Proteomes" id="UP001162131">
    <property type="component" value="Unassembled WGS sequence"/>
</dbReference>
<feature type="compositionally biased region" description="Acidic residues" evidence="9">
    <location>
        <begin position="74"/>
        <end position="90"/>
    </location>
</feature>
<dbReference type="InterPro" id="IPR012198">
    <property type="entry name" value="cAMP_dep_PK_reg_su"/>
</dbReference>
<dbReference type="Gene3D" id="2.60.120.10">
    <property type="entry name" value="Jelly Rolls"/>
    <property type="match status" value="2"/>
</dbReference>
<evidence type="ECO:0000313" key="12">
    <source>
        <dbReference type="Proteomes" id="UP001162131"/>
    </source>
</evidence>
<dbReference type="SMART" id="SM00100">
    <property type="entry name" value="cNMP"/>
    <property type="match status" value="2"/>
</dbReference>
<dbReference type="InterPro" id="IPR050503">
    <property type="entry name" value="cAMP-dep_PK_reg_su-like"/>
</dbReference>
<dbReference type="AlphaFoldDB" id="A0AAU9JSE5"/>
<dbReference type="InterPro" id="IPR018488">
    <property type="entry name" value="cNMP-bd_CS"/>
</dbReference>
<protein>
    <recommendedName>
        <fullName evidence="2">cAMP-dependent protein kinase regulatory subunit</fullName>
    </recommendedName>
</protein>
<evidence type="ECO:0000256" key="2">
    <source>
        <dbReference type="ARBA" id="ARBA00020355"/>
    </source>
</evidence>
<evidence type="ECO:0000256" key="4">
    <source>
        <dbReference type="ARBA" id="ARBA00022566"/>
    </source>
</evidence>
<evidence type="ECO:0000256" key="8">
    <source>
        <dbReference type="PIRSR" id="PIRSR000548-1"/>
    </source>
</evidence>
<dbReference type="PIRSF" id="PIRSF000548">
    <property type="entry name" value="PK_regulatory"/>
    <property type="match status" value="1"/>
</dbReference>
<feature type="binding site" evidence="8">
    <location>
        <position position="343"/>
    </location>
    <ligand>
        <name>3',5'-cyclic AMP</name>
        <dbReference type="ChEBI" id="CHEBI:58165"/>
        <label>2</label>
    </ligand>
</feature>
<evidence type="ECO:0000256" key="3">
    <source>
        <dbReference type="ARBA" id="ARBA00022553"/>
    </source>
</evidence>
<comment type="caution">
    <text evidence="11">The sequence shown here is derived from an EMBL/GenBank/DDBJ whole genome shotgun (WGS) entry which is preliminary data.</text>
</comment>
<dbReference type="PROSITE" id="PS50042">
    <property type="entry name" value="CNMP_BINDING_3"/>
    <property type="match status" value="2"/>
</dbReference>
<dbReference type="PRINTS" id="PR00103">
    <property type="entry name" value="CAMPKINASE"/>
</dbReference>
<evidence type="ECO:0000256" key="9">
    <source>
        <dbReference type="SAM" id="MobiDB-lite"/>
    </source>
</evidence>
<dbReference type="PANTHER" id="PTHR11635">
    <property type="entry name" value="CAMP-DEPENDENT PROTEIN KINASE REGULATORY CHAIN"/>
    <property type="match status" value="1"/>
</dbReference>
<reference evidence="11" key="1">
    <citation type="submission" date="2021-09" db="EMBL/GenBank/DDBJ databases">
        <authorList>
            <consortium name="AG Swart"/>
            <person name="Singh M."/>
            <person name="Singh A."/>
            <person name="Seah K."/>
            <person name="Emmerich C."/>
        </authorList>
    </citation>
    <scope>NUCLEOTIDE SEQUENCE</scope>
    <source>
        <strain evidence="11">ATCC30299</strain>
    </source>
</reference>
<keyword evidence="6 8" id="KW-0547">Nucleotide-binding</keyword>
<feature type="binding site" evidence="8">
    <location>
        <position position="210"/>
    </location>
    <ligand>
        <name>3',5'-cyclic AMP</name>
        <dbReference type="ChEBI" id="CHEBI:58165"/>
        <label>1</label>
    </ligand>
</feature>
<dbReference type="GO" id="GO:0005952">
    <property type="term" value="C:cAMP-dependent protein kinase complex"/>
    <property type="evidence" value="ECO:0007669"/>
    <property type="project" value="InterPro"/>
</dbReference>
<feature type="region of interest" description="Disordered" evidence="9">
    <location>
        <begin position="66"/>
        <end position="97"/>
    </location>
</feature>
<name>A0AAU9JSE5_9CILI</name>
<dbReference type="PROSITE" id="PS00889">
    <property type="entry name" value="CNMP_BINDING_2"/>
    <property type="match status" value="2"/>
</dbReference>
<dbReference type="FunFam" id="2.60.120.10:FF:000039">
    <property type="entry name" value="cAMP-dependent protein kinase regulatory subunit"/>
    <property type="match status" value="1"/>
</dbReference>
<evidence type="ECO:0000256" key="1">
    <source>
        <dbReference type="ARBA" id="ARBA00005753"/>
    </source>
</evidence>
<keyword evidence="5" id="KW-0677">Repeat</keyword>
<comment type="similarity">
    <text evidence="1">Belongs to the cAMP-dependent kinase regulatory chain family.</text>
</comment>
<keyword evidence="3" id="KW-0597">Phosphoprotein</keyword>
<dbReference type="SUPFAM" id="SSF51206">
    <property type="entry name" value="cAMP-binding domain-like"/>
    <property type="match status" value="2"/>
</dbReference>
<gene>
    <name evidence="11" type="ORF">BSTOLATCC_MIC46904</name>
</gene>
<dbReference type="GO" id="GO:0033554">
    <property type="term" value="P:cellular response to stress"/>
    <property type="evidence" value="ECO:0007669"/>
    <property type="project" value="UniProtKB-ARBA"/>
</dbReference>
<keyword evidence="7 8" id="KW-0114">cAMP</keyword>
<dbReference type="GO" id="GO:0004862">
    <property type="term" value="F:cAMP-dependent protein kinase inhibitor activity"/>
    <property type="evidence" value="ECO:0007669"/>
    <property type="project" value="TreeGrafter"/>
</dbReference>
<evidence type="ECO:0000259" key="10">
    <source>
        <dbReference type="PROSITE" id="PS50042"/>
    </source>
</evidence>
<dbReference type="InterPro" id="IPR014710">
    <property type="entry name" value="RmlC-like_jellyroll"/>
</dbReference>
<dbReference type="CDD" id="cd00038">
    <property type="entry name" value="CAP_ED"/>
    <property type="match status" value="2"/>
</dbReference>
<feature type="binding site" evidence="8">
    <location>
        <position position="334"/>
    </location>
    <ligand>
        <name>3',5'-cyclic AMP</name>
        <dbReference type="ChEBI" id="CHEBI:58165"/>
        <label>2</label>
    </ligand>
</feature>
<evidence type="ECO:0000256" key="6">
    <source>
        <dbReference type="ARBA" id="ARBA00022741"/>
    </source>
</evidence>
<keyword evidence="4 8" id="KW-0116">cAMP-binding</keyword>
<keyword evidence="12" id="KW-1185">Reference proteome</keyword>
<feature type="domain" description="Cyclic nucleotide-binding" evidence="10">
    <location>
        <begin position="141"/>
        <end position="260"/>
    </location>
</feature>